<accession>T1EXG8</accession>
<name>T1EXG8_HELRO</name>
<dbReference type="AlphaFoldDB" id="T1EXG8"/>
<proteinExistence type="predicted"/>
<evidence type="ECO:0000313" key="3">
    <source>
        <dbReference type="Proteomes" id="UP000015101"/>
    </source>
</evidence>
<organism evidence="2 3">
    <name type="scientific">Helobdella robusta</name>
    <name type="common">Californian leech</name>
    <dbReference type="NCBI Taxonomy" id="6412"/>
    <lineage>
        <taxon>Eukaryota</taxon>
        <taxon>Metazoa</taxon>
        <taxon>Spiralia</taxon>
        <taxon>Lophotrochozoa</taxon>
        <taxon>Annelida</taxon>
        <taxon>Clitellata</taxon>
        <taxon>Hirudinea</taxon>
        <taxon>Rhynchobdellida</taxon>
        <taxon>Glossiphoniidae</taxon>
        <taxon>Helobdella</taxon>
    </lineage>
</organism>
<keyword evidence="3" id="KW-1185">Reference proteome</keyword>
<dbReference type="HOGENOM" id="CLU_2252931_0_0_1"/>
<evidence type="ECO:0000313" key="1">
    <source>
        <dbReference type="EMBL" id="ESN90281.1"/>
    </source>
</evidence>
<protein>
    <submittedName>
        <fullName evidence="1 2">Uncharacterized protein</fullName>
    </submittedName>
</protein>
<reference evidence="3" key="1">
    <citation type="submission" date="2012-12" db="EMBL/GenBank/DDBJ databases">
        <authorList>
            <person name="Hellsten U."/>
            <person name="Grimwood J."/>
            <person name="Chapman J.A."/>
            <person name="Shapiro H."/>
            <person name="Aerts A."/>
            <person name="Otillar R.P."/>
            <person name="Terry A.Y."/>
            <person name="Boore J.L."/>
            <person name="Simakov O."/>
            <person name="Marletaz F."/>
            <person name="Cho S.-J."/>
            <person name="Edsinger-Gonzales E."/>
            <person name="Havlak P."/>
            <person name="Kuo D.-H."/>
            <person name="Larsson T."/>
            <person name="Lv J."/>
            <person name="Arendt D."/>
            <person name="Savage R."/>
            <person name="Osoegawa K."/>
            <person name="de Jong P."/>
            <person name="Lindberg D.R."/>
            <person name="Seaver E.C."/>
            <person name="Weisblat D.A."/>
            <person name="Putnam N.H."/>
            <person name="Grigoriev I.V."/>
            <person name="Rokhsar D.S."/>
        </authorList>
    </citation>
    <scope>NUCLEOTIDE SEQUENCE</scope>
</reference>
<gene>
    <name evidence="2" type="primary">20201268</name>
    <name evidence="1" type="ORF">HELRODRAFT_165924</name>
</gene>
<dbReference type="InParanoid" id="T1EXG8"/>
<dbReference type="EMBL" id="AMQM01002209">
    <property type="status" value="NOT_ANNOTATED_CDS"/>
    <property type="molecule type" value="Genomic_DNA"/>
</dbReference>
<reference evidence="1 3" key="2">
    <citation type="journal article" date="2013" name="Nature">
        <title>Insights into bilaterian evolution from three spiralian genomes.</title>
        <authorList>
            <person name="Simakov O."/>
            <person name="Marletaz F."/>
            <person name="Cho S.J."/>
            <person name="Edsinger-Gonzales E."/>
            <person name="Havlak P."/>
            <person name="Hellsten U."/>
            <person name="Kuo D.H."/>
            <person name="Larsson T."/>
            <person name="Lv J."/>
            <person name="Arendt D."/>
            <person name="Savage R."/>
            <person name="Osoegawa K."/>
            <person name="de Jong P."/>
            <person name="Grimwood J."/>
            <person name="Chapman J.A."/>
            <person name="Shapiro H."/>
            <person name="Aerts A."/>
            <person name="Otillar R.P."/>
            <person name="Terry A.Y."/>
            <person name="Boore J.L."/>
            <person name="Grigoriev I.V."/>
            <person name="Lindberg D.R."/>
            <person name="Seaver E.C."/>
            <person name="Weisblat D.A."/>
            <person name="Putnam N.H."/>
            <person name="Rokhsar D.S."/>
        </authorList>
    </citation>
    <scope>NUCLEOTIDE SEQUENCE</scope>
</reference>
<dbReference type="CTD" id="20201268"/>
<dbReference type="EnsemblMetazoa" id="HelroT165924">
    <property type="protein sequence ID" value="HelroP165924"/>
    <property type="gene ID" value="HelroG165924"/>
</dbReference>
<dbReference type="GeneID" id="20201268"/>
<dbReference type="RefSeq" id="XP_009031241.1">
    <property type="nucleotide sequence ID" value="XM_009032993.1"/>
</dbReference>
<dbReference type="KEGG" id="hro:HELRODRAFT_165924"/>
<dbReference type="EMBL" id="KB097753">
    <property type="protein sequence ID" value="ESN90281.1"/>
    <property type="molecule type" value="Genomic_DNA"/>
</dbReference>
<sequence>MFTAQFLMSSCFFTLKFTNHEDLVTFRKNEKCGEDLKVLNALDNFVEVDLEGKVAVQHSRHFDLSSHLLLQYAPPVDLHCDITLLNSSAMKLTRVWSSLVNNYI</sequence>
<dbReference type="Proteomes" id="UP000015101">
    <property type="component" value="Unassembled WGS sequence"/>
</dbReference>
<evidence type="ECO:0000313" key="2">
    <source>
        <dbReference type="EnsemblMetazoa" id="HelroP165924"/>
    </source>
</evidence>
<reference evidence="2" key="3">
    <citation type="submission" date="2015-06" db="UniProtKB">
        <authorList>
            <consortium name="EnsemblMetazoa"/>
        </authorList>
    </citation>
    <scope>IDENTIFICATION</scope>
</reference>